<evidence type="ECO:0000313" key="2">
    <source>
        <dbReference type="Proteomes" id="UP001054837"/>
    </source>
</evidence>
<gene>
    <name evidence="1" type="ORF">CDAR_23901</name>
</gene>
<dbReference type="Proteomes" id="UP001054837">
    <property type="component" value="Unassembled WGS sequence"/>
</dbReference>
<dbReference type="AlphaFoldDB" id="A0AAV4VEG4"/>
<proteinExistence type="predicted"/>
<name>A0AAV4VEG4_9ARAC</name>
<accession>A0AAV4VEG4</accession>
<keyword evidence="2" id="KW-1185">Reference proteome</keyword>
<evidence type="ECO:0000313" key="1">
    <source>
        <dbReference type="EMBL" id="GIY68029.1"/>
    </source>
</evidence>
<dbReference type="EMBL" id="BPLQ01012813">
    <property type="protein sequence ID" value="GIY68029.1"/>
    <property type="molecule type" value="Genomic_DNA"/>
</dbReference>
<sequence length="73" mass="8139">MTIHFLPLPPPTSRASPKATVRIPSRVTPWLPDMVFCGYYKILWETEIGTGICTGIYANLNVKMRANQSDASD</sequence>
<organism evidence="1 2">
    <name type="scientific">Caerostris darwini</name>
    <dbReference type="NCBI Taxonomy" id="1538125"/>
    <lineage>
        <taxon>Eukaryota</taxon>
        <taxon>Metazoa</taxon>
        <taxon>Ecdysozoa</taxon>
        <taxon>Arthropoda</taxon>
        <taxon>Chelicerata</taxon>
        <taxon>Arachnida</taxon>
        <taxon>Araneae</taxon>
        <taxon>Araneomorphae</taxon>
        <taxon>Entelegynae</taxon>
        <taxon>Araneoidea</taxon>
        <taxon>Araneidae</taxon>
        <taxon>Caerostris</taxon>
    </lineage>
</organism>
<reference evidence="1 2" key="1">
    <citation type="submission" date="2021-06" db="EMBL/GenBank/DDBJ databases">
        <title>Caerostris darwini draft genome.</title>
        <authorList>
            <person name="Kono N."/>
            <person name="Arakawa K."/>
        </authorList>
    </citation>
    <scope>NUCLEOTIDE SEQUENCE [LARGE SCALE GENOMIC DNA]</scope>
</reference>
<comment type="caution">
    <text evidence="1">The sequence shown here is derived from an EMBL/GenBank/DDBJ whole genome shotgun (WGS) entry which is preliminary data.</text>
</comment>
<protein>
    <submittedName>
        <fullName evidence="1">Uncharacterized protein</fullName>
    </submittedName>
</protein>